<comment type="catalytic activity">
    <reaction evidence="11">
        <text>D-ribulose 5-phosphate + ATP = D-ribulose 1,5-bisphosphate + ADP + H(+)</text>
        <dbReference type="Rhea" id="RHEA:19365"/>
        <dbReference type="ChEBI" id="CHEBI:15378"/>
        <dbReference type="ChEBI" id="CHEBI:30616"/>
        <dbReference type="ChEBI" id="CHEBI:57870"/>
        <dbReference type="ChEBI" id="CHEBI:58121"/>
        <dbReference type="ChEBI" id="CHEBI:456216"/>
        <dbReference type="EC" id="2.7.1.19"/>
    </reaction>
</comment>
<proteinExistence type="inferred from homology"/>
<evidence type="ECO:0000256" key="1">
    <source>
        <dbReference type="ARBA" id="ARBA00005215"/>
    </source>
</evidence>
<dbReference type="InterPro" id="IPR006082">
    <property type="entry name" value="PRK"/>
</dbReference>
<dbReference type="PRINTS" id="PR00478">
    <property type="entry name" value="PHRIBLKINASE"/>
</dbReference>
<feature type="domain" description="Phosphoribulokinase/uridine kinase" evidence="12">
    <location>
        <begin position="32"/>
        <end position="205"/>
    </location>
</feature>
<name>A0A5B8RF62_9ZZZZ</name>
<dbReference type="SUPFAM" id="SSF52540">
    <property type="entry name" value="P-loop containing nucleoside triphosphate hydrolases"/>
    <property type="match status" value="1"/>
</dbReference>
<keyword evidence="4" id="KW-0602">Photosynthesis</keyword>
<keyword evidence="9" id="KW-0067">ATP-binding</keyword>
<sequence>MPHGPERPRQPEADGLDGDLRALLAAARRPVVVGVAGDSGSGKSTYAHGIRRLLGNEMVATLTLDGYHKEDRAARRRSGRSPLDPRANHLPRVREHLAALREWQPVEIPTYDHVSGRFGETQLFRPTPVIVVEGLHALYPEFLPLLDFRLFVDPEREVKRRWKLERDVHRRGYTPEEARAEMDRREAHYQRWIDFQKANADVIVRINESELSALAVDELQGQIPEHCHHMEIIVTPTETPLPPLHLPVDLNAMTRRQALPFMLANVPSSFWGRAVNVVHIDGALPVQALARLESDIMRLTGIETDGDTDVADEASTIVFTQLLVAWPFLGHVHALLRRRGREADGDAEE</sequence>
<protein>
    <recommendedName>
        <fullName evidence="3">phosphoribulokinase</fullName>
        <ecNumber evidence="3">2.7.1.19</ecNumber>
    </recommendedName>
    <alternativeName>
        <fullName evidence="10">Phosphopentokinase</fullName>
    </alternativeName>
</protein>
<dbReference type="InterPro" id="IPR006083">
    <property type="entry name" value="PRK/URK"/>
</dbReference>
<keyword evidence="7" id="KW-0547">Nucleotide-binding</keyword>
<dbReference type="Gene3D" id="3.40.50.300">
    <property type="entry name" value="P-loop containing nucleotide triphosphate hydrolases"/>
    <property type="match status" value="1"/>
</dbReference>
<keyword evidence="5" id="KW-0113">Calvin cycle</keyword>
<keyword evidence="6 13" id="KW-0808">Transferase</keyword>
<evidence type="ECO:0000256" key="8">
    <source>
        <dbReference type="ARBA" id="ARBA00022777"/>
    </source>
</evidence>
<evidence type="ECO:0000256" key="6">
    <source>
        <dbReference type="ARBA" id="ARBA00022679"/>
    </source>
</evidence>
<evidence type="ECO:0000313" key="13">
    <source>
        <dbReference type="EMBL" id="QEA05475.1"/>
    </source>
</evidence>
<dbReference type="GO" id="GO:0008974">
    <property type="term" value="F:phosphoribulokinase activity"/>
    <property type="evidence" value="ECO:0007669"/>
    <property type="project" value="UniProtKB-EC"/>
</dbReference>
<evidence type="ECO:0000256" key="10">
    <source>
        <dbReference type="ARBA" id="ARBA00031382"/>
    </source>
</evidence>
<evidence type="ECO:0000256" key="7">
    <source>
        <dbReference type="ARBA" id="ARBA00022741"/>
    </source>
</evidence>
<evidence type="ECO:0000256" key="3">
    <source>
        <dbReference type="ARBA" id="ARBA00012042"/>
    </source>
</evidence>
<dbReference type="GO" id="GO:0019253">
    <property type="term" value="P:reductive pentose-phosphate cycle"/>
    <property type="evidence" value="ECO:0007669"/>
    <property type="project" value="UniProtKB-KW"/>
</dbReference>
<evidence type="ECO:0000256" key="2">
    <source>
        <dbReference type="ARBA" id="ARBA00009719"/>
    </source>
</evidence>
<gene>
    <name evidence="13" type="primary">udk</name>
    <name evidence="13" type="ORF">KBTEX_01798</name>
</gene>
<dbReference type="PANTHER" id="PTHR10285">
    <property type="entry name" value="URIDINE KINASE"/>
    <property type="match status" value="1"/>
</dbReference>
<comment type="similarity">
    <text evidence="2">Belongs to the phosphoribulokinase family.</text>
</comment>
<comment type="pathway">
    <text evidence="1">Carbohydrate biosynthesis; Calvin cycle.</text>
</comment>
<keyword evidence="8 13" id="KW-0418">Kinase</keyword>
<evidence type="ECO:0000256" key="11">
    <source>
        <dbReference type="ARBA" id="ARBA00047663"/>
    </source>
</evidence>
<organism evidence="13">
    <name type="scientific">uncultured organism</name>
    <dbReference type="NCBI Taxonomy" id="155900"/>
    <lineage>
        <taxon>unclassified sequences</taxon>
        <taxon>environmental samples</taxon>
    </lineage>
</organism>
<dbReference type="InterPro" id="IPR027417">
    <property type="entry name" value="P-loop_NTPase"/>
</dbReference>
<reference evidence="13" key="1">
    <citation type="submission" date="2019-06" db="EMBL/GenBank/DDBJ databases">
        <authorList>
            <person name="Murdoch R.W."/>
            <person name="Fathepure B."/>
        </authorList>
    </citation>
    <scope>NUCLEOTIDE SEQUENCE</scope>
</reference>
<dbReference type="EMBL" id="MN079102">
    <property type="protein sequence ID" value="QEA05475.1"/>
    <property type="molecule type" value="Genomic_DNA"/>
</dbReference>
<dbReference type="GO" id="GO:0005524">
    <property type="term" value="F:ATP binding"/>
    <property type="evidence" value="ECO:0007669"/>
    <property type="project" value="UniProtKB-KW"/>
</dbReference>
<evidence type="ECO:0000259" key="12">
    <source>
        <dbReference type="Pfam" id="PF00485"/>
    </source>
</evidence>
<dbReference type="PROSITE" id="PS00567">
    <property type="entry name" value="PHOSPHORIBULOKINASE"/>
    <property type="match status" value="1"/>
</dbReference>
<evidence type="ECO:0000256" key="9">
    <source>
        <dbReference type="ARBA" id="ARBA00022840"/>
    </source>
</evidence>
<dbReference type="Pfam" id="PF00485">
    <property type="entry name" value="PRK"/>
    <property type="match status" value="1"/>
</dbReference>
<evidence type="ECO:0000256" key="4">
    <source>
        <dbReference type="ARBA" id="ARBA00022531"/>
    </source>
</evidence>
<dbReference type="NCBIfam" id="NF005655">
    <property type="entry name" value="PRK07429.1"/>
    <property type="match status" value="1"/>
</dbReference>
<dbReference type="EC" id="2.7.1.19" evidence="3"/>
<dbReference type="AlphaFoldDB" id="A0A5B8RF62"/>
<accession>A0A5B8RF62</accession>
<evidence type="ECO:0000256" key="5">
    <source>
        <dbReference type="ARBA" id="ARBA00022567"/>
    </source>
</evidence>